<dbReference type="STRING" id="36842.SAMN02194393_04885"/>
<evidence type="ECO:0000259" key="1">
    <source>
        <dbReference type="SMART" id="SM00507"/>
    </source>
</evidence>
<dbReference type="Pfam" id="PF14279">
    <property type="entry name" value="HNH_5"/>
    <property type="match status" value="1"/>
</dbReference>
<dbReference type="PANTHER" id="PTHR33877:SF1">
    <property type="entry name" value="TYPE IV METHYL-DIRECTED RESTRICTION ENZYME ECOKMCRA"/>
    <property type="match status" value="1"/>
</dbReference>
<reference evidence="2 3" key="1">
    <citation type="submission" date="2017-02" db="EMBL/GenBank/DDBJ databases">
        <authorList>
            <person name="Peterson S.W."/>
        </authorList>
    </citation>
    <scope>NUCLEOTIDE SEQUENCE [LARGE SCALE GENOMIC DNA]</scope>
    <source>
        <strain evidence="2 3">M1</strain>
    </source>
</reference>
<accession>A0A1T5MJQ8</accession>
<name>A0A1T5MJQ8_9FIRM</name>
<dbReference type="Proteomes" id="UP000190285">
    <property type="component" value="Unassembled WGS sequence"/>
</dbReference>
<keyword evidence="2" id="KW-0540">Nuclease</keyword>
<dbReference type="InterPro" id="IPR052892">
    <property type="entry name" value="NA-targeting_endonuclease"/>
</dbReference>
<dbReference type="InterPro" id="IPR003615">
    <property type="entry name" value="HNH_nuc"/>
</dbReference>
<dbReference type="SMART" id="SM00507">
    <property type="entry name" value="HNHc"/>
    <property type="match status" value="1"/>
</dbReference>
<dbReference type="RefSeq" id="WP_079495443.1">
    <property type="nucleotide sequence ID" value="NZ_FUZT01000017.1"/>
</dbReference>
<dbReference type="InterPro" id="IPR029471">
    <property type="entry name" value="HNH_5"/>
</dbReference>
<dbReference type="AlphaFoldDB" id="A0A1T5MJQ8"/>
<evidence type="ECO:0000313" key="2">
    <source>
        <dbReference type="EMBL" id="SKC88460.1"/>
    </source>
</evidence>
<keyword evidence="2" id="KW-0378">Hydrolase</keyword>
<feature type="domain" description="HNH nuclease" evidence="1">
    <location>
        <begin position="10"/>
        <end position="63"/>
    </location>
</feature>
<protein>
    <submittedName>
        <fullName evidence="2">Restriction endonuclease</fullName>
    </submittedName>
</protein>
<evidence type="ECO:0000313" key="3">
    <source>
        <dbReference type="Proteomes" id="UP000190285"/>
    </source>
</evidence>
<dbReference type="OrthoDB" id="9802901at2"/>
<dbReference type="Gene3D" id="1.10.30.50">
    <property type="match status" value="1"/>
</dbReference>
<organism evidence="2 3">
    <name type="scientific">Maledivibacter halophilus</name>
    <dbReference type="NCBI Taxonomy" id="36842"/>
    <lineage>
        <taxon>Bacteria</taxon>
        <taxon>Bacillati</taxon>
        <taxon>Bacillota</taxon>
        <taxon>Clostridia</taxon>
        <taxon>Peptostreptococcales</taxon>
        <taxon>Caminicellaceae</taxon>
        <taxon>Maledivibacter</taxon>
    </lineage>
</organism>
<keyword evidence="3" id="KW-1185">Reference proteome</keyword>
<keyword evidence="2" id="KW-0255">Endonuclease</keyword>
<proteinExistence type="predicted"/>
<sequence>MSLNKKLKKENKKYIYIRDCGMCYFCGKKLLFKQMSLDHYFPKSKGGPDDIFNLVCSCRKCNKYKKSFVPDDYKEVMVYLFKKAVKDGKISKAGVKLKKKDLASIASTIFKIEDIGKYTVFQSNTHRLYIKDNKIYKVANICTFKVKDEGW</sequence>
<dbReference type="EMBL" id="FUZT01000017">
    <property type="protein sequence ID" value="SKC88460.1"/>
    <property type="molecule type" value="Genomic_DNA"/>
</dbReference>
<dbReference type="GO" id="GO:0004519">
    <property type="term" value="F:endonuclease activity"/>
    <property type="evidence" value="ECO:0007669"/>
    <property type="project" value="UniProtKB-KW"/>
</dbReference>
<dbReference type="PANTHER" id="PTHR33877">
    <property type="entry name" value="SLL1193 PROTEIN"/>
    <property type="match status" value="1"/>
</dbReference>
<dbReference type="CDD" id="cd00085">
    <property type="entry name" value="HNHc"/>
    <property type="match status" value="1"/>
</dbReference>
<gene>
    <name evidence="2" type="ORF">SAMN02194393_04885</name>
</gene>